<keyword evidence="1" id="KW-0547">Nucleotide-binding</keyword>
<dbReference type="InterPro" id="IPR027417">
    <property type="entry name" value="P-loop_NTPase"/>
</dbReference>
<evidence type="ECO:0000259" key="6">
    <source>
        <dbReference type="Pfam" id="PF16203"/>
    </source>
</evidence>
<dbReference type="InterPro" id="IPR036291">
    <property type="entry name" value="NAD(P)-bd_dom_sf"/>
</dbReference>
<evidence type="ECO:0000256" key="4">
    <source>
        <dbReference type="ARBA" id="ARBA00022840"/>
    </source>
</evidence>
<proteinExistence type="predicted"/>
<dbReference type="Gene3D" id="3.40.50.720">
    <property type="entry name" value="NAD(P)-binding Rossmann-like Domain"/>
    <property type="match status" value="1"/>
</dbReference>
<gene>
    <name evidence="8" type="ORF">Tco_1125182</name>
</gene>
<keyword evidence="3" id="KW-0347">Helicase</keyword>
<dbReference type="Pfam" id="PF16884">
    <property type="entry name" value="ADH_N_2"/>
    <property type="match status" value="1"/>
</dbReference>
<dbReference type="PANTHER" id="PTHR11274">
    <property type="entry name" value="RAD25/XP-B DNA REPAIR HELICASE"/>
    <property type="match status" value="1"/>
</dbReference>
<sequence length="941" mass="107938">MRNLAGKLKFLKAHIKIWIKANKSETVSTNLKKELNQLDVFIDKGTGTEVEAEKRMEVLAALRNIDHIHSMDLAQKAKIKWSIEGDENSNFFHRILNKKRNQMNIRGHPSGYKDRMSLVLKCPSNNLGTKDVTVSSKIGDHVFGPLLPSIPIGGNRAKTIDSLVELVSFCHYEPSADNWNWNLEITGIISVASARRRKRLDMPTRILEKKQEREMIVSPFVIMLIESMRTICSFGGLVRDKLIRGFEAGGKLDHAKLELICRMEFLACFNSVGIQHKKYYQMRSLVSIWYGRIFLEDFSPLYKQAFDFLNAIAKPFLRTHYTTFFAGLTNCLILMKFVLSTKLKAIEGYGVSRVVDSNNPDFKAGDLVSGLTNWEEYSVIKNTRSPGFIAYAGFYEVCTPKKGDCVYVSAASSAVGQLVGQLANLGASTAGKMGGSEGLVVVCIMKRCLPNALNYPLLEEYDFHNDTWANQFKLWSNIPDERIGQFTYDSKKMFCGDAGVVVTTYNMLAFGGFGSQVHVVPAPMELKIIKFAATLVREDEKITDLNVLIGPKLYEANRVDLVRGGYIENVQCAEVRCPMTKENFEKKKQERGDKMIVLSDNIFSLKKYAKKLHKPMVHLEDPNQHLKDFLKVVDSLDLDDENRERTRLRLFQFSLRDQASNWLEHLHARSISTWEDLNTRFLAKFFPPGRTEKLRNDILMFQEHHRESLSKAWTLQIFYDHVNPVTRRTINQSAGEKLRDLNPEESWAILEDLALYDNESWNDPRDFAKPVKEIALPQDVPSTSDRRLIELETQVQHMAPLTPHDQRHLWLCYQVEGYTEEIVHDFEQRLETIFGRQVNRVHILDFEGLTLDMRQDLADRMRMVYTGEDRQEEFILEFFSTCRIGDEMGLDVAGTLCFQLGGARRSMTWRQFILALGEMQENDKKQGKKGLKCNYLKNVTE</sequence>
<dbReference type="InterPro" id="IPR050615">
    <property type="entry name" value="ATP-dep_DNA_Helicase"/>
</dbReference>
<evidence type="ECO:0000313" key="9">
    <source>
        <dbReference type="Proteomes" id="UP001151760"/>
    </source>
</evidence>
<dbReference type="SUPFAM" id="SSF51735">
    <property type="entry name" value="NAD(P)-binding Rossmann-fold domains"/>
    <property type="match status" value="1"/>
</dbReference>
<evidence type="ECO:0000256" key="1">
    <source>
        <dbReference type="ARBA" id="ARBA00022741"/>
    </source>
</evidence>
<dbReference type="Proteomes" id="UP001151760">
    <property type="component" value="Unassembled WGS sequence"/>
</dbReference>
<organism evidence="8 9">
    <name type="scientific">Tanacetum coccineum</name>
    <dbReference type="NCBI Taxonomy" id="301880"/>
    <lineage>
        <taxon>Eukaryota</taxon>
        <taxon>Viridiplantae</taxon>
        <taxon>Streptophyta</taxon>
        <taxon>Embryophyta</taxon>
        <taxon>Tracheophyta</taxon>
        <taxon>Spermatophyta</taxon>
        <taxon>Magnoliopsida</taxon>
        <taxon>eudicotyledons</taxon>
        <taxon>Gunneridae</taxon>
        <taxon>Pentapetalae</taxon>
        <taxon>asterids</taxon>
        <taxon>campanulids</taxon>
        <taxon>Asterales</taxon>
        <taxon>Asteraceae</taxon>
        <taxon>Asteroideae</taxon>
        <taxon>Anthemideae</taxon>
        <taxon>Anthemidinae</taxon>
        <taxon>Tanacetum</taxon>
    </lineage>
</organism>
<dbReference type="InterPro" id="IPR041694">
    <property type="entry name" value="ADH_N_2"/>
</dbReference>
<dbReference type="SUPFAM" id="SSF50129">
    <property type="entry name" value="GroES-like"/>
    <property type="match status" value="1"/>
</dbReference>
<evidence type="ECO:0000259" key="5">
    <source>
        <dbReference type="Pfam" id="PF03732"/>
    </source>
</evidence>
<comment type="caution">
    <text evidence="8">The sequence shown here is derived from an EMBL/GenBank/DDBJ whole genome shotgun (WGS) entry which is preliminary data.</text>
</comment>
<evidence type="ECO:0000259" key="7">
    <source>
        <dbReference type="Pfam" id="PF16884"/>
    </source>
</evidence>
<dbReference type="Pfam" id="PF03732">
    <property type="entry name" value="Retrotrans_gag"/>
    <property type="match status" value="1"/>
</dbReference>
<dbReference type="Pfam" id="PF16203">
    <property type="entry name" value="ERCC3_RAD25_C"/>
    <property type="match status" value="1"/>
</dbReference>
<dbReference type="InterPro" id="IPR005162">
    <property type="entry name" value="Retrotrans_gag_dom"/>
</dbReference>
<dbReference type="InterPro" id="IPR032438">
    <property type="entry name" value="ERCC3_RAD25_C"/>
</dbReference>
<evidence type="ECO:0000256" key="3">
    <source>
        <dbReference type="ARBA" id="ARBA00022806"/>
    </source>
</evidence>
<evidence type="ECO:0000256" key="2">
    <source>
        <dbReference type="ARBA" id="ARBA00022801"/>
    </source>
</evidence>
<dbReference type="Gene3D" id="3.90.180.10">
    <property type="entry name" value="Medium-chain alcohol dehydrogenases, catalytic domain"/>
    <property type="match status" value="1"/>
</dbReference>
<feature type="domain" description="Retrotransposon gag" evidence="5">
    <location>
        <begin position="649"/>
        <end position="714"/>
    </location>
</feature>
<keyword evidence="9" id="KW-1185">Reference proteome</keyword>
<name>A0ABQ5J897_9ASTR</name>
<accession>A0ABQ5J897</accession>
<dbReference type="Gene3D" id="3.40.50.300">
    <property type="entry name" value="P-loop containing nucleotide triphosphate hydrolases"/>
    <property type="match status" value="1"/>
</dbReference>
<dbReference type="EMBL" id="BQNB010021664">
    <property type="protein sequence ID" value="GJU08752.1"/>
    <property type="molecule type" value="Genomic_DNA"/>
</dbReference>
<feature type="domain" description="Oxidoreductase N-terminal" evidence="7">
    <location>
        <begin position="344"/>
        <end position="383"/>
    </location>
</feature>
<evidence type="ECO:0000313" key="8">
    <source>
        <dbReference type="EMBL" id="GJU08752.1"/>
    </source>
</evidence>
<reference evidence="8" key="2">
    <citation type="submission" date="2022-01" db="EMBL/GenBank/DDBJ databases">
        <authorList>
            <person name="Yamashiro T."/>
            <person name="Shiraishi A."/>
            <person name="Satake H."/>
            <person name="Nakayama K."/>
        </authorList>
    </citation>
    <scope>NUCLEOTIDE SEQUENCE</scope>
</reference>
<dbReference type="PANTHER" id="PTHR11274:SF0">
    <property type="entry name" value="GENERAL TRANSCRIPTION AND DNA REPAIR FACTOR IIH HELICASE SUBUNIT XPB"/>
    <property type="match status" value="1"/>
</dbReference>
<keyword evidence="4" id="KW-0067">ATP-binding</keyword>
<reference evidence="8" key="1">
    <citation type="journal article" date="2022" name="Int. J. Mol. Sci.">
        <title>Draft Genome of Tanacetum Coccineum: Genomic Comparison of Closely Related Tanacetum-Family Plants.</title>
        <authorList>
            <person name="Yamashiro T."/>
            <person name="Shiraishi A."/>
            <person name="Nakayama K."/>
            <person name="Satake H."/>
        </authorList>
    </citation>
    <scope>NUCLEOTIDE SEQUENCE</scope>
</reference>
<dbReference type="InterPro" id="IPR011032">
    <property type="entry name" value="GroES-like_sf"/>
</dbReference>
<keyword evidence="2" id="KW-0378">Hydrolase</keyword>
<feature type="domain" description="ERCC3/RAD25/XPB helicase C-terminal" evidence="6">
    <location>
        <begin position="588"/>
        <end position="625"/>
    </location>
</feature>
<protein>
    <submittedName>
        <fullName evidence="8">MAK10-like protein</fullName>
    </submittedName>
</protein>